<gene>
    <name evidence="6" type="ORF">PV06_07025</name>
</gene>
<dbReference type="GO" id="GO:0032259">
    <property type="term" value="P:methylation"/>
    <property type="evidence" value="ECO:0007669"/>
    <property type="project" value="UniProtKB-KW"/>
</dbReference>
<keyword evidence="7" id="KW-1185">Reference proteome</keyword>
<keyword evidence="2" id="KW-0489">Methyltransferase</keyword>
<organism evidence="6 7">
    <name type="scientific">Exophiala oligosperma</name>
    <dbReference type="NCBI Taxonomy" id="215243"/>
    <lineage>
        <taxon>Eukaryota</taxon>
        <taxon>Fungi</taxon>
        <taxon>Dikarya</taxon>
        <taxon>Ascomycota</taxon>
        <taxon>Pezizomycotina</taxon>
        <taxon>Eurotiomycetes</taxon>
        <taxon>Chaetothyriomycetidae</taxon>
        <taxon>Chaetothyriales</taxon>
        <taxon>Herpotrichiellaceae</taxon>
        <taxon>Exophiala</taxon>
    </lineage>
</organism>
<dbReference type="HOGENOM" id="CLU_026434_6_2_1"/>
<dbReference type="Gene3D" id="3.40.50.150">
    <property type="entry name" value="Vaccinia Virus protein VP39"/>
    <property type="match status" value="1"/>
</dbReference>
<name>A0A0D2DGE0_9EURO</name>
<evidence type="ECO:0000256" key="1">
    <source>
        <dbReference type="ARBA" id="ARBA00010815"/>
    </source>
</evidence>
<dbReference type="InterPro" id="IPR029063">
    <property type="entry name" value="SAM-dependent_MTases_sf"/>
</dbReference>
<comment type="similarity">
    <text evidence="1">Belongs to the CFA/CMAS family.</text>
</comment>
<evidence type="ECO:0000256" key="3">
    <source>
        <dbReference type="ARBA" id="ARBA00022679"/>
    </source>
</evidence>
<dbReference type="CDD" id="cd02440">
    <property type="entry name" value="AdoMet_MTases"/>
    <property type="match status" value="1"/>
</dbReference>
<dbReference type="SUPFAM" id="SSF53335">
    <property type="entry name" value="S-adenosyl-L-methionine-dependent methyltransferases"/>
    <property type="match status" value="1"/>
</dbReference>
<accession>A0A0D2DGE0</accession>
<dbReference type="PANTHER" id="PTHR43667:SF1">
    <property type="entry name" value="CYCLOPROPANE-FATTY-ACYL-PHOSPHOLIPID SYNTHASE"/>
    <property type="match status" value="1"/>
</dbReference>
<dbReference type="VEuPathDB" id="FungiDB:PV06_07025"/>
<evidence type="ECO:0000256" key="2">
    <source>
        <dbReference type="ARBA" id="ARBA00022603"/>
    </source>
</evidence>
<evidence type="ECO:0000313" key="7">
    <source>
        <dbReference type="Proteomes" id="UP000053342"/>
    </source>
</evidence>
<keyword evidence="4" id="KW-0949">S-adenosyl-L-methionine</keyword>
<dbReference type="GO" id="GO:0008610">
    <property type="term" value="P:lipid biosynthetic process"/>
    <property type="evidence" value="ECO:0007669"/>
    <property type="project" value="InterPro"/>
</dbReference>
<dbReference type="Proteomes" id="UP000053342">
    <property type="component" value="Unassembled WGS sequence"/>
</dbReference>
<evidence type="ECO:0000313" key="6">
    <source>
        <dbReference type="EMBL" id="KIW41470.1"/>
    </source>
</evidence>
<dbReference type="EMBL" id="KN847337">
    <property type="protein sequence ID" value="KIW41470.1"/>
    <property type="molecule type" value="Genomic_DNA"/>
</dbReference>
<dbReference type="PIRSF" id="PIRSF003085">
    <property type="entry name" value="CMAS"/>
    <property type="match status" value="1"/>
</dbReference>
<proteinExistence type="inferred from homology"/>
<reference evidence="6 7" key="1">
    <citation type="submission" date="2015-01" db="EMBL/GenBank/DDBJ databases">
        <title>The Genome Sequence of Exophiala oligosperma CBS72588.</title>
        <authorList>
            <consortium name="The Broad Institute Genomics Platform"/>
            <person name="Cuomo C."/>
            <person name="de Hoog S."/>
            <person name="Gorbushina A."/>
            <person name="Stielow B."/>
            <person name="Teixiera M."/>
            <person name="Abouelleil A."/>
            <person name="Chapman S.B."/>
            <person name="Priest M."/>
            <person name="Young S.K."/>
            <person name="Wortman J."/>
            <person name="Nusbaum C."/>
            <person name="Birren B."/>
        </authorList>
    </citation>
    <scope>NUCLEOTIDE SEQUENCE [LARGE SCALE GENOMIC DNA]</scope>
    <source>
        <strain evidence="6 7">CBS 72588</strain>
    </source>
</reference>
<dbReference type="Pfam" id="PF02353">
    <property type="entry name" value="CMAS"/>
    <property type="match status" value="1"/>
</dbReference>
<evidence type="ECO:0000256" key="4">
    <source>
        <dbReference type="ARBA" id="ARBA00022691"/>
    </source>
</evidence>
<dbReference type="PANTHER" id="PTHR43667">
    <property type="entry name" value="CYCLOPROPANE-FATTY-ACYL-PHOSPHOLIPID SYNTHASE"/>
    <property type="match status" value="1"/>
</dbReference>
<protein>
    <recommendedName>
        <fullName evidence="8">Polyketide synthase methyltransferase domain-containing protein</fullName>
    </recommendedName>
</protein>
<keyword evidence="3" id="KW-0808">Transferase</keyword>
<dbReference type="InterPro" id="IPR050723">
    <property type="entry name" value="CFA/CMAS"/>
</dbReference>
<evidence type="ECO:0000256" key="5">
    <source>
        <dbReference type="ARBA" id="ARBA00023098"/>
    </source>
</evidence>
<dbReference type="GeneID" id="27359099"/>
<dbReference type="STRING" id="215243.A0A0D2DGE0"/>
<dbReference type="GO" id="GO:0008168">
    <property type="term" value="F:methyltransferase activity"/>
    <property type="evidence" value="ECO:0007669"/>
    <property type="project" value="UniProtKB-KW"/>
</dbReference>
<keyword evidence="5" id="KW-0443">Lipid metabolism</keyword>
<sequence length="402" mass="45719">MAPHNSYSAVSSLPRTGLAPLLAGLDIPGEIQLPNSSIVQVGHGEPVYRVIFRTAHSLRTPMTELGVGNAFVKGHIDVEGDLGVLFGARSRLREEVPLRQKIQFVWDFIRTTTTMNAQAISKHYSRGDDFYLTYIDRRYRFYSHGLFHRPDESIEEASEHKLESMWEGLGLKRGMRLLDIGGGWGGVTQYCGARGVHVTTLTIAPDSAQYIRGLIHEHALPGEVFLQDFLEHRPQEPYDHAVIYGVIEHLPNYRRFARTAWGMLKPGGRLYLDASAAIEKYAVSSFSRDYVWTGTHSFMTLQDVMAELLYHGFEILDVRRETKDYELTMLEWARRLDAAKDDIIAGWGEETYRIFRLFLWGGTHAFHTNSLQAYHLVAERTHSQGPRPSTLRRIVQFVGNLS</sequence>
<evidence type="ECO:0008006" key="8">
    <source>
        <dbReference type="Google" id="ProtNLM"/>
    </source>
</evidence>
<dbReference type="RefSeq" id="XP_016261686.1">
    <property type="nucleotide sequence ID" value="XM_016408206.1"/>
</dbReference>
<dbReference type="AlphaFoldDB" id="A0A0D2DGE0"/>
<dbReference type="OrthoDB" id="506498at2759"/>
<dbReference type="InterPro" id="IPR003333">
    <property type="entry name" value="CMAS"/>
</dbReference>